<protein>
    <submittedName>
        <fullName evidence="2">Uncharacterized protein</fullName>
    </submittedName>
</protein>
<organism evidence="2 3">
    <name type="scientific">Mesobacillus foraminis</name>
    <dbReference type="NCBI Taxonomy" id="279826"/>
    <lineage>
        <taxon>Bacteria</taxon>
        <taxon>Bacillati</taxon>
        <taxon>Bacillota</taxon>
        <taxon>Bacilli</taxon>
        <taxon>Bacillales</taxon>
        <taxon>Bacillaceae</taxon>
        <taxon>Mesobacillus</taxon>
    </lineage>
</organism>
<keyword evidence="1" id="KW-0812">Transmembrane</keyword>
<accession>A0A4R2B2F8</accession>
<evidence type="ECO:0000313" key="3">
    <source>
        <dbReference type="Proteomes" id="UP000295689"/>
    </source>
</evidence>
<dbReference type="AlphaFoldDB" id="A0A4R2B2F8"/>
<feature type="transmembrane region" description="Helical" evidence="1">
    <location>
        <begin position="106"/>
        <end position="127"/>
    </location>
</feature>
<proteinExistence type="predicted"/>
<keyword evidence="3" id="KW-1185">Reference proteome</keyword>
<sequence length="335" mass="38286">MVFRENPNNASTQRDKAKRILLLVVTAVFVINTVSLGWGLLTVKEPKEILDKNKQIETITKTVEKTVDNKREITTEKSTKESEGNPKNLVEVLGGLLENPGKVGVWSFHLLVYFITFVLYLFVLITIKGVSDFNFLGFGMKSEQTSITENQMIVNQRTKLDILKHWITLGNQKRYSGSVEDKTLLGYLTVMFEQMQATYHEQFGSFFDVEILTREQIKKSNYPRIIKRSLEAINDVGCGIFIGKEENLPFHKNYLIYKVEGLDEDGTIEYIIVLQSYEYGFDENDKIVIAALSSIAATVHKLFVQSSAMLEFNEMLVERENEIRVLKETSAGKKQ</sequence>
<comment type="caution">
    <text evidence="2">The sequence shown here is derived from an EMBL/GenBank/DDBJ whole genome shotgun (WGS) entry which is preliminary data.</text>
</comment>
<evidence type="ECO:0000256" key="1">
    <source>
        <dbReference type="SAM" id="Phobius"/>
    </source>
</evidence>
<reference evidence="2 3" key="1">
    <citation type="journal article" date="2015" name="Stand. Genomic Sci.">
        <title>Genomic Encyclopedia of Bacterial and Archaeal Type Strains, Phase III: the genomes of soil and plant-associated and newly described type strains.</title>
        <authorList>
            <person name="Whitman W.B."/>
            <person name="Woyke T."/>
            <person name="Klenk H.P."/>
            <person name="Zhou Y."/>
            <person name="Lilburn T.G."/>
            <person name="Beck B.J."/>
            <person name="De Vos P."/>
            <person name="Vandamme P."/>
            <person name="Eisen J.A."/>
            <person name="Garrity G."/>
            <person name="Hugenholtz P."/>
            <person name="Kyrpides N.C."/>
        </authorList>
    </citation>
    <scope>NUCLEOTIDE SEQUENCE [LARGE SCALE GENOMIC DNA]</scope>
    <source>
        <strain evidence="2 3">CV53</strain>
    </source>
</reference>
<keyword evidence="1" id="KW-1133">Transmembrane helix</keyword>
<dbReference type="EMBL" id="SLVV01000014">
    <property type="protein sequence ID" value="TCN20413.1"/>
    <property type="molecule type" value="Genomic_DNA"/>
</dbReference>
<name>A0A4R2B2F8_9BACI</name>
<evidence type="ECO:0000313" key="2">
    <source>
        <dbReference type="EMBL" id="TCN20413.1"/>
    </source>
</evidence>
<keyword evidence="1" id="KW-0472">Membrane</keyword>
<gene>
    <name evidence="2" type="ORF">EV146_11430</name>
</gene>
<dbReference type="RefSeq" id="WP_132011027.1">
    <property type="nucleotide sequence ID" value="NZ_JABUHM010000012.1"/>
</dbReference>
<dbReference type="Proteomes" id="UP000295689">
    <property type="component" value="Unassembled WGS sequence"/>
</dbReference>
<feature type="transmembrane region" description="Helical" evidence="1">
    <location>
        <begin position="20"/>
        <end position="41"/>
    </location>
</feature>